<dbReference type="InterPro" id="IPR014239">
    <property type="entry name" value="YpeB_PepSY1-2"/>
</dbReference>
<comment type="caution">
    <text evidence="3">The sequence shown here is derived from an EMBL/GenBank/DDBJ whole genome shotgun (WGS) entry which is preliminary data.</text>
</comment>
<dbReference type="Pfam" id="PF14620">
    <property type="entry name" value="YPEB_PepSY1-2"/>
    <property type="match status" value="1"/>
</dbReference>
<dbReference type="Pfam" id="PF20769">
    <property type="entry name" value="YPEB_N"/>
    <property type="match status" value="1"/>
</dbReference>
<sequence>MKQFFAGRRARVRLVSFLAAGGAVLAGLALQGQLQARQARQALAQHYQYAFSELTAAAAQLDSALQKGLYATSPSLRAALWAQAFRSALSAQTALGNLPYGNVELAQTAAFLAKTGDYAISLARDAGEELSQAEWDTLSDLSGRAERLSLSLQEIQGDLYAGTLEPEDLYAAQDQLSRTDGGGAGEASGTTYQDIEAQFSELPTLIYDGPFSDHLSGRAALALEGLEEVSREEAQAAAARFFSLSPALFSPTSEGNGALPTYGFSAVVDGGEVWVEVTRTGGRVLSVLNSRAVGPARLSQEEGVALAARQLEALGYPGMAETYFMEQEGRLTVNFASVQDGAVCYPDLIKVTVALDTGSIVGFEARNYLMSHTLRDLPAPAVTREQAQRQVGGGLTIQNSRLAVIPTAGAYEVLCYEFQCETAAGEHCLIYVDAQTGEEEQILLLLEDESGTLVR</sequence>
<proteinExistence type="predicted"/>
<accession>A0A9D2S5K1</accession>
<gene>
    <name evidence="3" type="primary">ypeB</name>
    <name evidence="3" type="ORF">H9714_04785</name>
</gene>
<dbReference type="EMBL" id="DWYC01000049">
    <property type="protein sequence ID" value="HJB56851.1"/>
    <property type="molecule type" value="Genomic_DNA"/>
</dbReference>
<dbReference type="NCBIfam" id="TIGR02889">
    <property type="entry name" value="spore_YpeB"/>
    <property type="match status" value="1"/>
</dbReference>
<evidence type="ECO:0000313" key="4">
    <source>
        <dbReference type="Proteomes" id="UP000824208"/>
    </source>
</evidence>
<dbReference type="InterPro" id="IPR048402">
    <property type="entry name" value="YpeB_N"/>
</dbReference>
<evidence type="ECO:0000259" key="2">
    <source>
        <dbReference type="Pfam" id="PF20769"/>
    </source>
</evidence>
<evidence type="ECO:0000313" key="3">
    <source>
        <dbReference type="EMBL" id="HJB56851.1"/>
    </source>
</evidence>
<name>A0A9D2S5K1_9FIRM</name>
<dbReference type="AlphaFoldDB" id="A0A9D2S5K1"/>
<dbReference type="GO" id="GO:0009847">
    <property type="term" value="P:spore germination"/>
    <property type="evidence" value="ECO:0007669"/>
    <property type="project" value="InterPro"/>
</dbReference>
<evidence type="ECO:0000259" key="1">
    <source>
        <dbReference type="Pfam" id="PF14620"/>
    </source>
</evidence>
<reference evidence="3" key="1">
    <citation type="journal article" date="2021" name="PeerJ">
        <title>Extensive microbial diversity within the chicken gut microbiome revealed by metagenomics and culture.</title>
        <authorList>
            <person name="Gilroy R."/>
            <person name="Ravi A."/>
            <person name="Getino M."/>
            <person name="Pursley I."/>
            <person name="Horton D.L."/>
            <person name="Alikhan N.F."/>
            <person name="Baker D."/>
            <person name="Gharbi K."/>
            <person name="Hall N."/>
            <person name="Watson M."/>
            <person name="Adriaenssens E.M."/>
            <person name="Foster-Nyarko E."/>
            <person name="Jarju S."/>
            <person name="Secka A."/>
            <person name="Antonio M."/>
            <person name="Oren A."/>
            <person name="Chaudhuri R.R."/>
            <person name="La Ragione R."/>
            <person name="Hildebrand F."/>
            <person name="Pallen M.J."/>
        </authorList>
    </citation>
    <scope>NUCLEOTIDE SEQUENCE</scope>
    <source>
        <strain evidence="3">CHK189-11263</strain>
    </source>
</reference>
<organism evidence="3 4">
    <name type="scientific">Candidatus Flavonifractor intestinipullorum</name>
    <dbReference type="NCBI Taxonomy" id="2838587"/>
    <lineage>
        <taxon>Bacteria</taxon>
        <taxon>Bacillati</taxon>
        <taxon>Bacillota</taxon>
        <taxon>Clostridia</taxon>
        <taxon>Eubacteriales</taxon>
        <taxon>Oscillospiraceae</taxon>
        <taxon>Flavonifractor</taxon>
    </lineage>
</organism>
<reference evidence="3" key="2">
    <citation type="submission" date="2021-04" db="EMBL/GenBank/DDBJ databases">
        <authorList>
            <person name="Gilroy R."/>
        </authorList>
    </citation>
    <scope>NUCLEOTIDE SEQUENCE</scope>
    <source>
        <strain evidence="3">CHK189-11263</strain>
    </source>
</reference>
<dbReference type="Proteomes" id="UP000824208">
    <property type="component" value="Unassembled WGS sequence"/>
</dbReference>
<protein>
    <submittedName>
        <fullName evidence="3">Germination protein YpeB</fullName>
    </submittedName>
</protein>
<feature type="domain" description="Sporulation protein YpeB N-terminal" evidence="2">
    <location>
        <begin position="36"/>
        <end position="164"/>
    </location>
</feature>
<feature type="domain" description="Sporulation protein YpeB PepSY1 and PepSY2" evidence="1">
    <location>
        <begin position="192"/>
        <end position="378"/>
    </location>
</feature>